<dbReference type="Gene3D" id="2.60.40.1240">
    <property type="match status" value="1"/>
</dbReference>
<proteinExistence type="predicted"/>
<feature type="compositionally biased region" description="Low complexity" evidence="2">
    <location>
        <begin position="28"/>
        <end position="54"/>
    </location>
</feature>
<feature type="signal peptide" evidence="3">
    <location>
        <begin position="1"/>
        <end position="18"/>
    </location>
</feature>
<dbReference type="EMBL" id="AJAP01000008">
    <property type="protein sequence ID" value="EOH88932.1"/>
    <property type="molecule type" value="Genomic_DNA"/>
</dbReference>
<feature type="domain" description="DUF5067" evidence="4">
    <location>
        <begin position="66"/>
        <end position="192"/>
    </location>
</feature>
<reference evidence="5 6" key="1">
    <citation type="submission" date="2013-02" db="EMBL/GenBank/DDBJ databases">
        <title>The Genome Sequence of Enterococcus asini ATCC_700915.</title>
        <authorList>
            <consortium name="The Broad Institute Genome Sequencing Platform"/>
            <consortium name="The Broad Institute Genome Sequencing Center for Infectious Disease"/>
            <person name="Earl A.M."/>
            <person name="Gilmore M.S."/>
            <person name="Lebreton F."/>
            <person name="Walker B."/>
            <person name="Young S.K."/>
            <person name="Zeng Q."/>
            <person name="Gargeya S."/>
            <person name="Fitzgerald M."/>
            <person name="Haas B."/>
            <person name="Abouelleil A."/>
            <person name="Alvarado L."/>
            <person name="Arachchi H.M."/>
            <person name="Berlin A.M."/>
            <person name="Chapman S.B."/>
            <person name="Dewar J."/>
            <person name="Goldberg J."/>
            <person name="Griggs A."/>
            <person name="Gujja S."/>
            <person name="Hansen M."/>
            <person name="Howarth C."/>
            <person name="Imamovic A."/>
            <person name="Larimer J."/>
            <person name="McCowan C."/>
            <person name="Murphy C."/>
            <person name="Neiman D."/>
            <person name="Pearson M."/>
            <person name="Priest M."/>
            <person name="Roberts A."/>
            <person name="Saif S."/>
            <person name="Shea T."/>
            <person name="Sisk P."/>
            <person name="Sykes S."/>
            <person name="Wortman J."/>
            <person name="Nusbaum C."/>
            <person name="Birren B."/>
        </authorList>
    </citation>
    <scope>NUCLEOTIDE SEQUENCE [LARGE SCALE GENOMIC DNA]</scope>
    <source>
        <strain evidence="5 6">ATCC 700915</strain>
    </source>
</reference>
<dbReference type="RefSeq" id="WP_010753414.1">
    <property type="nucleotide sequence ID" value="NZ_ASVU01000002.1"/>
</dbReference>
<evidence type="ECO:0000259" key="4">
    <source>
        <dbReference type="Pfam" id="PF16729"/>
    </source>
</evidence>
<comment type="caution">
    <text evidence="5">The sequence shown here is derived from an EMBL/GenBank/DDBJ whole genome shotgun (WGS) entry which is preliminary data.</text>
</comment>
<evidence type="ECO:0000313" key="5">
    <source>
        <dbReference type="EMBL" id="EOH88932.1"/>
    </source>
</evidence>
<dbReference type="Pfam" id="PF16729">
    <property type="entry name" value="DUF5067"/>
    <property type="match status" value="1"/>
</dbReference>
<feature type="chain" id="PRO_5038878639" description="DUF5067 domain-containing protein" evidence="3">
    <location>
        <begin position="19"/>
        <end position="207"/>
    </location>
</feature>
<evidence type="ECO:0000256" key="1">
    <source>
        <dbReference type="ARBA" id="ARBA00022729"/>
    </source>
</evidence>
<keyword evidence="6" id="KW-1185">Reference proteome</keyword>
<gene>
    <name evidence="5" type="ORF">UAS_00764</name>
</gene>
<protein>
    <recommendedName>
        <fullName evidence="4">DUF5067 domain-containing protein</fullName>
    </recommendedName>
</protein>
<dbReference type="eggNOG" id="COG3170">
    <property type="taxonomic scope" value="Bacteria"/>
</dbReference>
<dbReference type="STRING" id="57732.RU94_GL001615"/>
<evidence type="ECO:0000256" key="2">
    <source>
        <dbReference type="SAM" id="MobiDB-lite"/>
    </source>
</evidence>
<organism evidence="5 6">
    <name type="scientific">Enterococcus asini ATCC 700915</name>
    <dbReference type="NCBI Taxonomy" id="1158606"/>
    <lineage>
        <taxon>Bacteria</taxon>
        <taxon>Bacillati</taxon>
        <taxon>Bacillota</taxon>
        <taxon>Bacilli</taxon>
        <taxon>Lactobacillales</taxon>
        <taxon>Enterococcaceae</taxon>
        <taxon>Enterococcus</taxon>
    </lineage>
</organism>
<name>R2PWV4_9ENTE</name>
<dbReference type="Proteomes" id="UP000013777">
    <property type="component" value="Unassembled WGS sequence"/>
</dbReference>
<dbReference type="InterPro" id="IPR031989">
    <property type="entry name" value="DUF5067"/>
</dbReference>
<sequence length="207" mass="21730">MKKIVGLGLILAVSFGLSGCGDSGTPDKSSSNSSTKTEESSSISSSAAESSTQESKAEVSGDFVPTAADATFDGTMLKGNAYSVRITDHKVIQPGETGNEYGEAPVIAFWFDTLVSPDFDGSTKISPNTAWISNFKAVQDNDPNMVNELNVASLPDNNHLDSQSAEIKPGGTVASSVAYELTDTETPVTLIAESFSKEFGRADFPVK</sequence>
<accession>R2PWV4</accession>
<feature type="region of interest" description="Disordered" evidence="2">
    <location>
        <begin position="17"/>
        <end position="62"/>
    </location>
</feature>
<dbReference type="HOGENOM" id="CLU_120878_0_0_9"/>
<dbReference type="PROSITE" id="PS51257">
    <property type="entry name" value="PROKAR_LIPOPROTEIN"/>
    <property type="match status" value="1"/>
</dbReference>
<dbReference type="AlphaFoldDB" id="R2PWV4"/>
<dbReference type="InterPro" id="IPR029050">
    <property type="entry name" value="Immunoprotect_excell_Ig-like"/>
</dbReference>
<evidence type="ECO:0000313" key="6">
    <source>
        <dbReference type="Proteomes" id="UP000013777"/>
    </source>
</evidence>
<dbReference type="GeneID" id="78365807"/>
<keyword evidence="1 3" id="KW-0732">Signal</keyword>
<evidence type="ECO:0000256" key="3">
    <source>
        <dbReference type="SAM" id="SignalP"/>
    </source>
</evidence>
<dbReference type="OrthoDB" id="2190227at2"/>
<dbReference type="PATRIC" id="fig|1158606.3.peg.724"/>